<evidence type="ECO:0000256" key="1">
    <source>
        <dbReference type="SAM" id="Coils"/>
    </source>
</evidence>
<sequence length="1010" mass="113704">MWKTRRRKTATYSDGRQTVILGGLLWVDGSSNAADDLKRLWFFARDIPEPLDTLLTLHHEGGKAAITRHVRDTAGLRVFPSKKEYLAQVRSFFEVGENAFSLLNRAAGLKQINSIDQIFRELVLDDRSAFDRAAEVAREFDTLHGIYEELQTARRQRDSLLPIRQGKADWEKVAAKLSARRCLKEILPVWFAEVAVHLWQAEVGKLTVAKEETGSRLRAAEELADNHERRVQTLNEEYLRHGGAAIQGIEELIRAKEQLCAQIRGAAGQYETYATALGLAAETDEATFHSNRRRLPEVKAAAESAHADARQHALNLAAELAGHRETEHTLSTEIQQVEARPNSNIPAPHQAFRELLANELGIACDDLPYVAEMIEVKATEHRWQGAIERAIGSERLRILVPAHRMDDALSWINHRDNRLHIRLQRAESFPAEARFFEDGFTRKLDYRNHPLREHVKLLLSRRDRHCVESIETLRRTEHGMTVEGTMSDRDGRFEKQDQKPLASGWMTGFDNRHLLATLQAERKQTRETIARLDEKNRTLARAERECSQKLILIGQLESLDFAKIDTAGAEQDLEHQRQRLADLTRPDSDAATAKARHDEASEELKRAKAEVTRLTKQLGGHETSLESATKELTHARARRGDGLAEEDTALARKEFPLTDIQHAHQLTDAERSANQALDQKIQRAEEQKTDAEKRLIRLMGNAKTADTGALSDVGTELRDLDAYLSRLKTLEDESLPEKLGRFLEYLNQSSGQGVTQLLTQIANDVTLIQERVTDLNATLSRVDFRQGQFLQLHTQSIAHPTLQQMETAQRKLRHIVLSQREDEGEAHYRALGEVVRQLREAAEKRHTLGAQALLDPRHRLQFSVVEVDRATGRSSGARKGSQTGSGGEKEIMASYILTASLSYALCPVGAAVPCYATIVLDEAFSKSSPAAAARIIEALRAFGLHPLFVTPNKEISLLKSHTRSAVLVHNKNKRATLTSLTWEEIEEHARSRKKDPSNQTDPSDRTSTPP</sequence>
<evidence type="ECO:0000313" key="3">
    <source>
        <dbReference type="EMBL" id="GAA5481309.1"/>
    </source>
</evidence>
<reference evidence="3 4" key="1">
    <citation type="submission" date="2024-02" db="EMBL/GenBank/DDBJ databases">
        <title>Haloferula sargassicola NBRC 104335.</title>
        <authorList>
            <person name="Ichikawa N."/>
            <person name="Katano-Makiyama Y."/>
            <person name="Hidaka K."/>
        </authorList>
    </citation>
    <scope>NUCLEOTIDE SEQUENCE [LARGE SCALE GENOMIC DNA]</scope>
    <source>
        <strain evidence="3 4">NBRC 104335</strain>
    </source>
</reference>
<feature type="coiled-coil region" evidence="1">
    <location>
        <begin position="210"/>
        <end position="237"/>
    </location>
</feature>
<evidence type="ECO:0000256" key="2">
    <source>
        <dbReference type="SAM" id="MobiDB-lite"/>
    </source>
</evidence>
<feature type="coiled-coil region" evidence="1">
    <location>
        <begin position="667"/>
        <end position="701"/>
    </location>
</feature>
<evidence type="ECO:0000313" key="4">
    <source>
        <dbReference type="Proteomes" id="UP001476282"/>
    </source>
</evidence>
<gene>
    <name evidence="3" type="ORF">Hsar01_00516</name>
</gene>
<protein>
    <recommendedName>
        <fullName evidence="5">Chromosome partition protein Smc</fullName>
    </recommendedName>
</protein>
<dbReference type="RefSeq" id="WP_353565461.1">
    <property type="nucleotide sequence ID" value="NZ_BAABRI010000002.1"/>
</dbReference>
<feature type="region of interest" description="Disordered" evidence="2">
    <location>
        <begin position="986"/>
        <end position="1010"/>
    </location>
</feature>
<accession>A0ABP9UPR7</accession>
<evidence type="ECO:0008006" key="5">
    <source>
        <dbReference type="Google" id="ProtNLM"/>
    </source>
</evidence>
<name>A0ABP9UPR7_9BACT</name>
<proteinExistence type="predicted"/>
<feature type="coiled-coil region" evidence="1">
    <location>
        <begin position="515"/>
        <end position="545"/>
    </location>
</feature>
<dbReference type="EMBL" id="BAABRI010000002">
    <property type="protein sequence ID" value="GAA5481309.1"/>
    <property type="molecule type" value="Genomic_DNA"/>
</dbReference>
<dbReference type="Proteomes" id="UP001476282">
    <property type="component" value="Unassembled WGS sequence"/>
</dbReference>
<organism evidence="3 4">
    <name type="scientific">Haloferula sargassicola</name>
    <dbReference type="NCBI Taxonomy" id="490096"/>
    <lineage>
        <taxon>Bacteria</taxon>
        <taxon>Pseudomonadati</taxon>
        <taxon>Verrucomicrobiota</taxon>
        <taxon>Verrucomicrobiia</taxon>
        <taxon>Verrucomicrobiales</taxon>
        <taxon>Verrucomicrobiaceae</taxon>
        <taxon>Haloferula</taxon>
    </lineage>
</organism>
<comment type="caution">
    <text evidence="3">The sequence shown here is derived from an EMBL/GenBank/DDBJ whole genome shotgun (WGS) entry which is preliminary data.</text>
</comment>
<keyword evidence="4" id="KW-1185">Reference proteome</keyword>
<keyword evidence="1" id="KW-0175">Coiled coil</keyword>
<feature type="compositionally biased region" description="Polar residues" evidence="2">
    <location>
        <begin position="997"/>
        <end position="1010"/>
    </location>
</feature>
<feature type="region of interest" description="Disordered" evidence="2">
    <location>
        <begin position="581"/>
        <end position="601"/>
    </location>
</feature>
<dbReference type="Pfam" id="PF13558">
    <property type="entry name" value="SbcC_Walker_B"/>
    <property type="match status" value="1"/>
</dbReference>